<gene>
    <name evidence="3" type="ORF">ACFSBH_18950</name>
</gene>
<sequence length="60" mass="6930">MWGTFAEWLPSGLGLFCTFLAFFIPFIIHKISRKLNQNSNPPWKKEEQQKASPSYPGKSE</sequence>
<evidence type="ECO:0000256" key="1">
    <source>
        <dbReference type="SAM" id="MobiDB-lite"/>
    </source>
</evidence>
<evidence type="ECO:0000313" key="4">
    <source>
        <dbReference type="Proteomes" id="UP001597221"/>
    </source>
</evidence>
<evidence type="ECO:0000256" key="2">
    <source>
        <dbReference type="SAM" id="Phobius"/>
    </source>
</evidence>
<feature type="region of interest" description="Disordered" evidence="1">
    <location>
        <begin position="38"/>
        <end position="60"/>
    </location>
</feature>
<keyword evidence="4" id="KW-1185">Reference proteome</keyword>
<dbReference type="Proteomes" id="UP001597221">
    <property type="component" value="Unassembled WGS sequence"/>
</dbReference>
<name>A0ABW4HVL4_9BACI</name>
<organism evidence="3 4">
    <name type="scientific">Oceanobacillus luteolus</name>
    <dbReference type="NCBI Taxonomy" id="1274358"/>
    <lineage>
        <taxon>Bacteria</taxon>
        <taxon>Bacillati</taxon>
        <taxon>Bacillota</taxon>
        <taxon>Bacilli</taxon>
        <taxon>Bacillales</taxon>
        <taxon>Bacillaceae</taxon>
        <taxon>Oceanobacillus</taxon>
    </lineage>
</organism>
<keyword evidence="2" id="KW-0472">Membrane</keyword>
<feature type="transmembrane region" description="Helical" evidence="2">
    <location>
        <begin position="12"/>
        <end position="28"/>
    </location>
</feature>
<comment type="caution">
    <text evidence="3">The sequence shown here is derived from an EMBL/GenBank/DDBJ whole genome shotgun (WGS) entry which is preliminary data.</text>
</comment>
<keyword evidence="2" id="KW-0812">Transmembrane</keyword>
<reference evidence="4" key="1">
    <citation type="journal article" date="2019" name="Int. J. Syst. Evol. Microbiol.">
        <title>The Global Catalogue of Microorganisms (GCM) 10K type strain sequencing project: providing services to taxonomists for standard genome sequencing and annotation.</title>
        <authorList>
            <consortium name="The Broad Institute Genomics Platform"/>
            <consortium name="The Broad Institute Genome Sequencing Center for Infectious Disease"/>
            <person name="Wu L."/>
            <person name="Ma J."/>
        </authorList>
    </citation>
    <scope>NUCLEOTIDE SEQUENCE [LARGE SCALE GENOMIC DNA]</scope>
    <source>
        <strain evidence="4">CGMCC 1.12376</strain>
    </source>
</reference>
<protein>
    <submittedName>
        <fullName evidence="3">Uncharacterized protein</fullName>
    </submittedName>
</protein>
<accession>A0ABW4HVL4</accession>
<evidence type="ECO:0000313" key="3">
    <source>
        <dbReference type="EMBL" id="MFD1609699.1"/>
    </source>
</evidence>
<keyword evidence="2" id="KW-1133">Transmembrane helix</keyword>
<proteinExistence type="predicted"/>
<dbReference type="RefSeq" id="WP_379599137.1">
    <property type="nucleotide sequence ID" value="NZ_JBHUDE010000161.1"/>
</dbReference>
<dbReference type="EMBL" id="JBHUDE010000161">
    <property type="protein sequence ID" value="MFD1609699.1"/>
    <property type="molecule type" value="Genomic_DNA"/>
</dbReference>